<evidence type="ECO:0000256" key="1">
    <source>
        <dbReference type="SAM" id="SignalP"/>
    </source>
</evidence>
<evidence type="ECO:0000313" key="4">
    <source>
        <dbReference type="Proteomes" id="UP000030746"/>
    </source>
</evidence>
<gene>
    <name evidence="3" type="ORF">LOTGIDRAFT_161648</name>
</gene>
<sequence length="567" mass="62346">MVIVVGCTLCVMAYISFSSTAPCPTKGKWSYPVFWIGLPGTYPCEYFSANGGSTRAITVLECPYTGNSVYKQLIYLGYESVRHSPTSSTRMPSSTGKSSNGCLVRSNNPISVVAINQYSGIIEGSQFRELKELGNEYYIMTANPNISSKPEFAIMAPFAGTNIRVRLPLVRPISVNYEGTTYTTGDWINDTLKDFQTMRIVTNKIDLTGSYVVSDKPVAVVAGDYETKVTIGGTVVSGHVEESMPPVQELGRDYIVAPLIHENYTCSLRILAVSNVTDVTGVTISNITDTVGFAVSIPFNEVYDYDFNCELQRIRANQDIMVGLFTQTGGIVGGKPAYFLLTPLEKAGNVAWFSVPNKHGLNLENPFEHTYVNIIVKASDASGIRVRNSSITSHFHQDIDVGGENYSAYSVPVDASLSDAHYVNHTSGGKFIGYFEARKDDWRSYGYTLIPYTLGPDFLFWNANDHVVIAKNITYNSNFKVKNFEATSNFQVKSFDPDTNVVLTPTSRAAAINRCKKTSCDLVSCTNTDMCTLLYTPLYCLVYGRSGSAFFSYSGNKEESCFSPPPT</sequence>
<evidence type="ECO:0000313" key="3">
    <source>
        <dbReference type="EMBL" id="ESO93544.1"/>
    </source>
</evidence>
<dbReference type="PANTHER" id="PTHR46534">
    <property type="entry name" value="IGGFC_BINDING DOMAIN-CONTAINING PROTEIN"/>
    <property type="match status" value="1"/>
</dbReference>
<protein>
    <recommendedName>
        <fullName evidence="2">IgGFc-binding protein N-terminal domain-containing protein</fullName>
    </recommendedName>
</protein>
<dbReference type="AlphaFoldDB" id="V4BWX5"/>
<dbReference type="HOGENOM" id="CLU_535634_0_0_1"/>
<feature type="signal peptide" evidence="1">
    <location>
        <begin position="1"/>
        <end position="20"/>
    </location>
</feature>
<dbReference type="KEGG" id="lgi:LOTGIDRAFT_161648"/>
<dbReference type="RefSeq" id="XP_009055744.1">
    <property type="nucleotide sequence ID" value="XM_009057496.1"/>
</dbReference>
<dbReference type="Proteomes" id="UP000030746">
    <property type="component" value="Unassembled WGS sequence"/>
</dbReference>
<keyword evidence="4" id="KW-1185">Reference proteome</keyword>
<accession>V4BWX5</accession>
<feature type="chain" id="PRO_5004717820" description="IgGFc-binding protein N-terminal domain-containing protein" evidence="1">
    <location>
        <begin position="21"/>
        <end position="567"/>
    </location>
</feature>
<feature type="domain" description="IgGFc-binding protein N-terminal" evidence="2">
    <location>
        <begin position="131"/>
        <end position="432"/>
    </location>
</feature>
<dbReference type="OrthoDB" id="10005154at2759"/>
<evidence type="ECO:0000259" key="2">
    <source>
        <dbReference type="Pfam" id="PF17517"/>
    </source>
</evidence>
<name>V4BWX5_LOTGI</name>
<dbReference type="CTD" id="20238746"/>
<dbReference type="Pfam" id="PF17517">
    <property type="entry name" value="IgGFc_binding"/>
    <property type="match status" value="1"/>
</dbReference>
<dbReference type="EMBL" id="KB201891">
    <property type="protein sequence ID" value="ESO93544.1"/>
    <property type="molecule type" value="Genomic_DNA"/>
</dbReference>
<dbReference type="GeneID" id="20238746"/>
<proteinExistence type="predicted"/>
<dbReference type="InterPro" id="IPR035234">
    <property type="entry name" value="IgGFc-bd_N"/>
</dbReference>
<dbReference type="PANTHER" id="PTHR46534:SF1">
    <property type="entry name" value="IGGFC-BINDING PROTEIN N-TERMINAL DOMAIN-CONTAINING PROTEIN"/>
    <property type="match status" value="1"/>
</dbReference>
<organism evidence="3 4">
    <name type="scientific">Lottia gigantea</name>
    <name type="common">Giant owl limpet</name>
    <dbReference type="NCBI Taxonomy" id="225164"/>
    <lineage>
        <taxon>Eukaryota</taxon>
        <taxon>Metazoa</taxon>
        <taxon>Spiralia</taxon>
        <taxon>Lophotrochozoa</taxon>
        <taxon>Mollusca</taxon>
        <taxon>Gastropoda</taxon>
        <taxon>Patellogastropoda</taxon>
        <taxon>Lottioidea</taxon>
        <taxon>Lottiidae</taxon>
        <taxon>Lottia</taxon>
    </lineage>
</organism>
<reference evidence="3 4" key="1">
    <citation type="journal article" date="2013" name="Nature">
        <title>Insights into bilaterian evolution from three spiralian genomes.</title>
        <authorList>
            <person name="Simakov O."/>
            <person name="Marletaz F."/>
            <person name="Cho S.J."/>
            <person name="Edsinger-Gonzales E."/>
            <person name="Havlak P."/>
            <person name="Hellsten U."/>
            <person name="Kuo D.H."/>
            <person name="Larsson T."/>
            <person name="Lv J."/>
            <person name="Arendt D."/>
            <person name="Savage R."/>
            <person name="Osoegawa K."/>
            <person name="de Jong P."/>
            <person name="Grimwood J."/>
            <person name="Chapman J.A."/>
            <person name="Shapiro H."/>
            <person name="Aerts A."/>
            <person name="Otillar R.P."/>
            <person name="Terry A.Y."/>
            <person name="Boore J.L."/>
            <person name="Grigoriev I.V."/>
            <person name="Lindberg D.R."/>
            <person name="Seaver E.C."/>
            <person name="Weisblat D.A."/>
            <person name="Putnam N.H."/>
            <person name="Rokhsar D.S."/>
        </authorList>
    </citation>
    <scope>NUCLEOTIDE SEQUENCE [LARGE SCALE GENOMIC DNA]</scope>
</reference>
<keyword evidence="1" id="KW-0732">Signal</keyword>